<evidence type="ECO:0000313" key="3">
    <source>
        <dbReference type="EMBL" id="KAK5694606.1"/>
    </source>
</evidence>
<dbReference type="InterPro" id="IPR027417">
    <property type="entry name" value="P-loop_NTPase"/>
</dbReference>
<accession>A0AAN7W5B3</accession>
<protein>
    <recommendedName>
        <fullName evidence="2">DNA2/NAM7 helicase-like C-terminal domain-containing protein</fullName>
    </recommendedName>
</protein>
<feature type="region of interest" description="Disordered" evidence="1">
    <location>
        <begin position="281"/>
        <end position="327"/>
    </location>
</feature>
<sequence length="399" mass="45831">MDDTSKFELPVGWDDMLRTLPGPDSTMSSPDGLERRSRWFEIAGDNVQMSGVAGPGGLYSSGNWQHHLFVVGTLLPGLRKLYGKELFWKVTLVVPYERQRRLYKDEFDHLMKHGLEQCELPDVWTVTAADHHENISMTDVVILDLVKSRGGHQLGFLKDDDRAAAMFTRARKASLIISGDLRNDDNNCEDSFERRKTWLIKEAGRQGKRPNGSRLASSNAVNHYKRYYAYFDLVVPFKPAGKTNLEELPWYLQPVVITPKMQEWIDLAADPALALRERNELEQRRKDSERAEKELQVTARKERQEKERKEKHMEEDKRTERKAKEQKRQEAMSLVALVGGPNAVCEMVAEVRSNTTAVWSLTWYLIMQAHKIAKNVDGCQKLGKLPVSEVPQRSRAIRE</sequence>
<dbReference type="InterPro" id="IPR041679">
    <property type="entry name" value="DNA2/NAM7-like_C"/>
</dbReference>
<name>A0AAN7W5B3_9PEZI</name>
<dbReference type="EMBL" id="JAVRQU010000015">
    <property type="protein sequence ID" value="KAK5694606.1"/>
    <property type="molecule type" value="Genomic_DNA"/>
</dbReference>
<proteinExistence type="predicted"/>
<comment type="caution">
    <text evidence="3">The sequence shown here is derived from an EMBL/GenBank/DDBJ whole genome shotgun (WGS) entry which is preliminary data.</text>
</comment>
<evidence type="ECO:0000256" key="1">
    <source>
        <dbReference type="SAM" id="MobiDB-lite"/>
    </source>
</evidence>
<feature type="domain" description="DNA2/NAM7 helicase-like C-terminal" evidence="2">
    <location>
        <begin position="79"/>
        <end position="177"/>
    </location>
</feature>
<organism evidence="3 4">
    <name type="scientific">Elasticomyces elasticus</name>
    <dbReference type="NCBI Taxonomy" id="574655"/>
    <lineage>
        <taxon>Eukaryota</taxon>
        <taxon>Fungi</taxon>
        <taxon>Dikarya</taxon>
        <taxon>Ascomycota</taxon>
        <taxon>Pezizomycotina</taxon>
        <taxon>Dothideomycetes</taxon>
        <taxon>Dothideomycetidae</taxon>
        <taxon>Mycosphaerellales</taxon>
        <taxon>Teratosphaeriaceae</taxon>
        <taxon>Elasticomyces</taxon>
    </lineage>
</organism>
<reference evidence="3" key="1">
    <citation type="submission" date="2023-08" db="EMBL/GenBank/DDBJ databases">
        <title>Black Yeasts Isolated from many extreme environments.</title>
        <authorList>
            <person name="Coleine C."/>
            <person name="Stajich J.E."/>
            <person name="Selbmann L."/>
        </authorList>
    </citation>
    <scope>NUCLEOTIDE SEQUENCE</scope>
    <source>
        <strain evidence="3">CCFEE 5810</strain>
    </source>
</reference>
<evidence type="ECO:0000259" key="2">
    <source>
        <dbReference type="Pfam" id="PF13087"/>
    </source>
</evidence>
<dbReference type="Proteomes" id="UP001310594">
    <property type="component" value="Unassembled WGS sequence"/>
</dbReference>
<gene>
    <name evidence="3" type="ORF">LTR97_009196</name>
</gene>
<evidence type="ECO:0000313" key="4">
    <source>
        <dbReference type="Proteomes" id="UP001310594"/>
    </source>
</evidence>
<dbReference type="Pfam" id="PF13087">
    <property type="entry name" value="AAA_12"/>
    <property type="match status" value="1"/>
</dbReference>
<dbReference type="Gene3D" id="3.40.50.300">
    <property type="entry name" value="P-loop containing nucleotide triphosphate hydrolases"/>
    <property type="match status" value="1"/>
</dbReference>
<dbReference type="AlphaFoldDB" id="A0AAN7W5B3"/>